<protein>
    <submittedName>
        <fullName evidence="1">Uncharacterized protein</fullName>
    </submittedName>
</protein>
<dbReference type="GO" id="GO:0005672">
    <property type="term" value="C:transcription factor TFIIA complex"/>
    <property type="evidence" value="ECO:0007669"/>
    <property type="project" value="InterPro"/>
</dbReference>
<reference evidence="1" key="1">
    <citation type="submission" date="2020-06" db="EMBL/GenBank/DDBJ databases">
        <title>WGS assembly of Ceratodon purpureus strain R40.</title>
        <authorList>
            <person name="Carey S.B."/>
            <person name="Jenkins J."/>
            <person name="Shu S."/>
            <person name="Lovell J.T."/>
            <person name="Sreedasyam A."/>
            <person name="Maumus F."/>
            <person name="Tiley G.P."/>
            <person name="Fernandez-Pozo N."/>
            <person name="Barry K."/>
            <person name="Chen C."/>
            <person name="Wang M."/>
            <person name="Lipzen A."/>
            <person name="Daum C."/>
            <person name="Saski C.A."/>
            <person name="Payton A.C."/>
            <person name="Mcbreen J.C."/>
            <person name="Conrad R.E."/>
            <person name="Kollar L.M."/>
            <person name="Olsson S."/>
            <person name="Huttunen S."/>
            <person name="Landis J.B."/>
            <person name="Wickett N.J."/>
            <person name="Johnson M.G."/>
            <person name="Rensing S.A."/>
            <person name="Grimwood J."/>
            <person name="Schmutz J."/>
            <person name="Mcdaniel S.F."/>
        </authorList>
    </citation>
    <scope>NUCLEOTIDE SEQUENCE</scope>
    <source>
        <strain evidence="1">R40</strain>
    </source>
</reference>
<gene>
    <name evidence="1" type="ORF">KC19_3G268900</name>
</gene>
<name>A0A8T0IRG7_CERPU</name>
<dbReference type="Gene3D" id="1.10.287.190">
    <property type="entry name" value="Transcription factor IIA gamma subunit, alpha-helical domain"/>
    <property type="match status" value="1"/>
</dbReference>
<accession>A0A8T0IRG7</accession>
<evidence type="ECO:0000313" key="2">
    <source>
        <dbReference type="Proteomes" id="UP000822688"/>
    </source>
</evidence>
<dbReference type="GO" id="GO:0006367">
    <property type="term" value="P:transcription initiation at RNA polymerase II promoter"/>
    <property type="evidence" value="ECO:0007669"/>
    <property type="project" value="InterPro"/>
</dbReference>
<organism evidence="1 2">
    <name type="scientific">Ceratodon purpureus</name>
    <name type="common">Fire moss</name>
    <name type="synonym">Dicranum purpureum</name>
    <dbReference type="NCBI Taxonomy" id="3225"/>
    <lineage>
        <taxon>Eukaryota</taxon>
        <taxon>Viridiplantae</taxon>
        <taxon>Streptophyta</taxon>
        <taxon>Embryophyta</taxon>
        <taxon>Bryophyta</taxon>
        <taxon>Bryophytina</taxon>
        <taxon>Bryopsida</taxon>
        <taxon>Dicranidae</taxon>
        <taxon>Pseudoditrichales</taxon>
        <taxon>Ditrichaceae</taxon>
        <taxon>Ceratodon</taxon>
    </lineage>
</organism>
<dbReference type="EMBL" id="CM026423">
    <property type="protein sequence ID" value="KAG0585228.1"/>
    <property type="molecule type" value="Genomic_DNA"/>
</dbReference>
<keyword evidence="2" id="KW-1185">Reference proteome</keyword>
<evidence type="ECO:0000313" key="1">
    <source>
        <dbReference type="EMBL" id="KAG0585228.1"/>
    </source>
</evidence>
<proteinExistence type="predicted"/>
<dbReference type="AlphaFoldDB" id="A0A8T0IRG7"/>
<dbReference type="InterPro" id="IPR009083">
    <property type="entry name" value="TFIIA_a-hlx"/>
</dbReference>
<dbReference type="Proteomes" id="UP000822688">
    <property type="component" value="Chromosome 3"/>
</dbReference>
<sequence>MGPFHKCLENFQASQDFLPSFSFAMPSVSPLLAVKVHLQFDKSMNNALSTKVKVKASFKIGRIGLNKQLEYLTKTRQDFVGLVGEGKTTEIFAKVFWYITIVRLLLRICLTWDCNRQNSDIVI</sequence>
<comment type="caution">
    <text evidence="1">The sequence shown here is derived from an EMBL/GenBank/DDBJ whole genome shotgun (WGS) entry which is preliminary data.</text>
</comment>